<sequence>MDGKSDIQKAVYHFFSCSQSIVNSQKSLDIFQYFTEDISDQLMLKSQVIQNPIQLLQSWTIQPLTQIQSCKSVIIRGTFTKAIALLGSDDYQGLNTILYFDLVQLKSTDFQMRFIGSTYSDILKTFSAVYIGNDKWYFGGSTSRISRKTFQYQIGFISTYPTSEQIQSNINAKLEIKGELQNFTRVIQGENFIATSYQNLELHDLQFTYTLTVNPMPYSDAIFKYNGTAFLIDSNSMNDVGNYSIYIIATLPNRRRSFAVFRLIILPPKVKPQFTKKQEPLMLEGTIKNQTVVIGHQKNQKLPSIIQSKKHEDAQFNIYLLGDQLSPSFITLENKIMIIKPTQPREIGVYLLQLNITNDNGDLYSQNFQIDIIDGLSFDQRQSMSQYIWSDQIISKDCIWISEDTFPKVTIEQINQISQVLLKIDYGNKTIIPQLKEHIYLRTLDDNKFKLSLIADFSNENTTMFFIRYQLRFDNPEMISSSSNKDILQIFYSPIHIYNNHPNFNLPLYFQDEKRIPAQFPNDFDEQSFEYFSLGQEIFTSSLTTLFISNIALSLITSNGLQYVWSMVSSLQLISYLPLLNINIPANLYLLLSLIQGPLQFNFINTQDLTQEMFQIDDLDNKPSLNDRFDNYGYSNNLAIINLQMSFYYLLCFPMQFLVIYFTKSLSRFSKVFLFFHKKLKKNLQYDFFLCLFVENYIQIVLSCLINIMIPSYSGIGDIFSLALSFILIVQILYLLIVRPYIKQIQNIVEIINELSVLLISLLLPVFTDFNYNFLSQYNLGYLIIAILLLVTLINAIFTIYDIYLVMARFVKRIAKFLSRNKIHDERIVLNLPLDTNQQALCINQDSNSESSGSGSNRSRKAWRKLMTEDNFDNLEIKFYPRSKVNLSNINEVTLDYEDSEENEQQIEASFQQTRRYYQNDQEWVMDTFEINRSATFDSKLQFPQC</sequence>
<keyword evidence="1" id="KW-0812">Transmembrane</keyword>
<dbReference type="EMBL" id="CCKQ01011698">
    <property type="protein sequence ID" value="CDW83265.1"/>
    <property type="molecule type" value="Genomic_DNA"/>
</dbReference>
<name>A0A078ALN5_STYLE</name>
<evidence type="ECO:0000256" key="1">
    <source>
        <dbReference type="SAM" id="Phobius"/>
    </source>
</evidence>
<dbReference type="AlphaFoldDB" id="A0A078ALN5"/>
<keyword evidence="1" id="KW-0472">Membrane</keyword>
<keyword evidence="3" id="KW-1185">Reference proteome</keyword>
<proteinExistence type="predicted"/>
<accession>A0A078ALN5</accession>
<feature type="transmembrane region" description="Helical" evidence="1">
    <location>
        <begin position="780"/>
        <end position="806"/>
    </location>
</feature>
<feature type="transmembrane region" description="Helical" evidence="1">
    <location>
        <begin position="688"/>
        <end position="710"/>
    </location>
</feature>
<feature type="transmembrane region" description="Helical" evidence="1">
    <location>
        <begin position="538"/>
        <end position="561"/>
    </location>
</feature>
<organism evidence="2 3">
    <name type="scientific">Stylonychia lemnae</name>
    <name type="common">Ciliate</name>
    <dbReference type="NCBI Taxonomy" id="5949"/>
    <lineage>
        <taxon>Eukaryota</taxon>
        <taxon>Sar</taxon>
        <taxon>Alveolata</taxon>
        <taxon>Ciliophora</taxon>
        <taxon>Intramacronucleata</taxon>
        <taxon>Spirotrichea</taxon>
        <taxon>Stichotrichia</taxon>
        <taxon>Sporadotrichida</taxon>
        <taxon>Oxytrichidae</taxon>
        <taxon>Stylonychinae</taxon>
        <taxon>Stylonychia</taxon>
    </lineage>
</organism>
<dbReference type="OrthoDB" id="10689454at2759"/>
<dbReference type="InParanoid" id="A0A078ALN5"/>
<dbReference type="Proteomes" id="UP000039865">
    <property type="component" value="Unassembled WGS sequence"/>
</dbReference>
<evidence type="ECO:0000313" key="2">
    <source>
        <dbReference type="EMBL" id="CDW83265.1"/>
    </source>
</evidence>
<keyword evidence="1" id="KW-1133">Transmembrane helix</keyword>
<feature type="transmembrane region" description="Helical" evidence="1">
    <location>
        <begin position="716"/>
        <end position="736"/>
    </location>
</feature>
<gene>
    <name evidence="2" type="primary">Contig18489.g19637</name>
    <name evidence="2" type="ORF">STYLEM_12307</name>
</gene>
<feature type="transmembrane region" description="Helical" evidence="1">
    <location>
        <begin position="573"/>
        <end position="595"/>
    </location>
</feature>
<feature type="transmembrane region" description="Helical" evidence="1">
    <location>
        <begin position="748"/>
        <end position="768"/>
    </location>
</feature>
<reference evidence="2 3" key="1">
    <citation type="submission" date="2014-06" db="EMBL/GenBank/DDBJ databases">
        <authorList>
            <person name="Swart Estienne"/>
        </authorList>
    </citation>
    <scope>NUCLEOTIDE SEQUENCE [LARGE SCALE GENOMIC DNA]</scope>
    <source>
        <strain evidence="2 3">130c</strain>
    </source>
</reference>
<evidence type="ECO:0008006" key="4">
    <source>
        <dbReference type="Google" id="ProtNLM"/>
    </source>
</evidence>
<evidence type="ECO:0000313" key="3">
    <source>
        <dbReference type="Proteomes" id="UP000039865"/>
    </source>
</evidence>
<feature type="transmembrane region" description="Helical" evidence="1">
    <location>
        <begin position="647"/>
        <end position="667"/>
    </location>
</feature>
<protein>
    <recommendedName>
        <fullName evidence="4">Cadg domain containing protein</fullName>
    </recommendedName>
</protein>